<comment type="caution">
    <text evidence="2">The sequence shown here is derived from an EMBL/GenBank/DDBJ whole genome shotgun (WGS) entry which is preliminary data.</text>
</comment>
<dbReference type="Proteomes" id="UP001589891">
    <property type="component" value="Unassembled WGS sequence"/>
</dbReference>
<dbReference type="EMBL" id="JBHLSS010000080">
    <property type="protein sequence ID" value="MFC0710439.1"/>
    <property type="molecule type" value="Genomic_DNA"/>
</dbReference>
<sequence length="203" mass="22669">MAAPTFRFSSRQRGMTLLELLVVMTLLALIGSLLMQGFGNALSLYERVQRRQLDSIPLELGYGWFAATLAGTQAELDPPRQFRGDGRSLEGVTHRPLLGLPGQVSFFAWRLEEGIGGRLQLTYSQPGQLQWVIATWPAGSQGQFVYRSLQGTPAERWPEAAEQMDGQIPGAILLQITPPGEPPLRWYANLPGRTFQRLDYRDL</sequence>
<keyword evidence="1" id="KW-1133">Transmembrane helix</keyword>
<dbReference type="NCBIfam" id="TIGR02532">
    <property type="entry name" value="IV_pilin_GFxxxE"/>
    <property type="match status" value="1"/>
</dbReference>
<protein>
    <submittedName>
        <fullName evidence="2">Type II secretion system protein J</fullName>
    </submittedName>
</protein>
<dbReference type="InterPro" id="IPR012902">
    <property type="entry name" value="N_methyl_site"/>
</dbReference>
<feature type="transmembrane region" description="Helical" evidence="1">
    <location>
        <begin position="20"/>
        <end position="45"/>
    </location>
</feature>
<evidence type="ECO:0000313" key="2">
    <source>
        <dbReference type="EMBL" id="MFC0710439.1"/>
    </source>
</evidence>
<keyword evidence="1" id="KW-0472">Membrane</keyword>
<name>A0ABV6SLM2_AZOPA</name>
<evidence type="ECO:0000256" key="1">
    <source>
        <dbReference type="SAM" id="Phobius"/>
    </source>
</evidence>
<keyword evidence="3" id="KW-1185">Reference proteome</keyword>
<evidence type="ECO:0000313" key="3">
    <source>
        <dbReference type="Proteomes" id="UP001589891"/>
    </source>
</evidence>
<dbReference type="PROSITE" id="PS00409">
    <property type="entry name" value="PROKAR_NTER_METHYL"/>
    <property type="match status" value="1"/>
</dbReference>
<accession>A0ABV6SLM2</accession>
<organism evidence="2 3">
    <name type="scientific">Azorhizophilus paspali</name>
    <name type="common">Azotobacter paspali</name>
    <dbReference type="NCBI Taxonomy" id="69963"/>
    <lineage>
        <taxon>Bacteria</taxon>
        <taxon>Pseudomonadati</taxon>
        <taxon>Pseudomonadota</taxon>
        <taxon>Gammaproteobacteria</taxon>
        <taxon>Pseudomonadales</taxon>
        <taxon>Pseudomonadaceae</taxon>
        <taxon>Azorhizophilus</taxon>
    </lineage>
</organism>
<proteinExistence type="predicted"/>
<dbReference type="RefSeq" id="WP_376946481.1">
    <property type="nucleotide sequence ID" value="NZ_CP171449.1"/>
</dbReference>
<reference evidence="2 3" key="1">
    <citation type="submission" date="2024-09" db="EMBL/GenBank/DDBJ databases">
        <authorList>
            <person name="Sun Q."/>
            <person name="Mori K."/>
        </authorList>
    </citation>
    <scope>NUCLEOTIDE SEQUENCE [LARGE SCALE GENOMIC DNA]</scope>
    <source>
        <strain evidence="2 3">NCAIM B.01794</strain>
    </source>
</reference>
<gene>
    <name evidence="2" type="ORF">ACFFGX_13075</name>
</gene>
<dbReference type="Pfam" id="PF07963">
    <property type="entry name" value="N_methyl"/>
    <property type="match status" value="1"/>
</dbReference>
<keyword evidence="1" id="KW-0812">Transmembrane</keyword>